<evidence type="ECO:0000256" key="3">
    <source>
        <dbReference type="ARBA" id="ARBA00008621"/>
    </source>
</evidence>
<sequence>MSADQMSTDQMSTDQTATAFTPTCDLFDRFKDDARYVLPGFRDFGAVTRFAGEVVTVKCLEDNSRVKELLATPGAGRVLVVDGAGSLRCALMGDMIAASAVRNGWAGVVIWGCVRDVAELATLPLGIKALAPIPRASTRRDQGLVDVPVELPGAAVRPGDILFADEDGIVLLTPEQAAALK</sequence>
<evidence type="ECO:0000313" key="11">
    <source>
        <dbReference type="EMBL" id="SMF49648.1"/>
    </source>
</evidence>
<comment type="subunit">
    <text evidence="4 10">Homotrimer.</text>
</comment>
<comment type="catalytic activity">
    <reaction evidence="1 10">
        <text>4-hydroxy-4-methyl-2-oxoglutarate = 2 pyruvate</text>
        <dbReference type="Rhea" id="RHEA:22748"/>
        <dbReference type="ChEBI" id="CHEBI:15361"/>
        <dbReference type="ChEBI" id="CHEBI:58276"/>
        <dbReference type="EC" id="4.1.3.17"/>
    </reaction>
</comment>
<dbReference type="Pfam" id="PF03737">
    <property type="entry name" value="RraA-like"/>
    <property type="match status" value="1"/>
</dbReference>
<comment type="cofactor">
    <cofactor evidence="9">
        <name>Mg(2+)</name>
        <dbReference type="ChEBI" id="CHEBI:18420"/>
    </cofactor>
</comment>
<dbReference type="PANTHER" id="PTHR33254">
    <property type="entry name" value="4-HYDROXY-4-METHYL-2-OXOGLUTARATE ALDOLASE 3-RELATED"/>
    <property type="match status" value="1"/>
</dbReference>
<dbReference type="RefSeq" id="WP_244560634.1">
    <property type="nucleotide sequence ID" value="NZ_FXAK01000005.1"/>
</dbReference>
<dbReference type="NCBIfam" id="NF006875">
    <property type="entry name" value="PRK09372.1"/>
    <property type="match status" value="1"/>
</dbReference>
<evidence type="ECO:0000256" key="1">
    <source>
        <dbReference type="ARBA" id="ARBA00001342"/>
    </source>
</evidence>
<evidence type="ECO:0000256" key="10">
    <source>
        <dbReference type="RuleBase" id="RU004338"/>
    </source>
</evidence>
<dbReference type="EC" id="4.1.3.17" evidence="10"/>
<dbReference type="AlphaFoldDB" id="A0A1X7FBE4"/>
<dbReference type="CDD" id="cd16841">
    <property type="entry name" value="RraA_family"/>
    <property type="match status" value="1"/>
</dbReference>
<keyword evidence="9" id="KW-0460">Magnesium</keyword>
<evidence type="ECO:0000256" key="7">
    <source>
        <dbReference type="ARBA" id="ARBA00025046"/>
    </source>
</evidence>
<evidence type="ECO:0000256" key="4">
    <source>
        <dbReference type="ARBA" id="ARBA00011233"/>
    </source>
</evidence>
<evidence type="ECO:0000256" key="9">
    <source>
        <dbReference type="PIRSR" id="PIRSR605493-1"/>
    </source>
</evidence>
<comment type="catalytic activity">
    <reaction evidence="8 10">
        <text>oxaloacetate + H(+) = pyruvate + CO2</text>
        <dbReference type="Rhea" id="RHEA:15641"/>
        <dbReference type="ChEBI" id="CHEBI:15361"/>
        <dbReference type="ChEBI" id="CHEBI:15378"/>
        <dbReference type="ChEBI" id="CHEBI:16452"/>
        <dbReference type="ChEBI" id="CHEBI:16526"/>
        <dbReference type="EC" id="4.1.1.112"/>
    </reaction>
</comment>
<evidence type="ECO:0000256" key="2">
    <source>
        <dbReference type="ARBA" id="ARBA00001968"/>
    </source>
</evidence>
<name>A0A1X7FBE4_9PROT</name>
<keyword evidence="6 10" id="KW-0456">Lyase</keyword>
<feature type="binding site" evidence="9">
    <location>
        <begin position="93"/>
        <end position="96"/>
    </location>
    <ligand>
        <name>substrate</name>
    </ligand>
</feature>
<evidence type="ECO:0000256" key="8">
    <source>
        <dbReference type="ARBA" id="ARBA00047973"/>
    </source>
</evidence>
<keyword evidence="5 9" id="KW-0479">Metal-binding</keyword>
<feature type="binding site" evidence="9">
    <location>
        <position position="115"/>
    </location>
    <ligand>
        <name>substrate</name>
    </ligand>
</feature>
<dbReference type="GO" id="GO:0047443">
    <property type="term" value="F:4-hydroxy-4-methyl-2-oxoglutarate aldolase activity"/>
    <property type="evidence" value="ECO:0007669"/>
    <property type="project" value="UniProtKB-EC"/>
</dbReference>
<comment type="function">
    <text evidence="7 10">Catalyzes the aldol cleavage of 4-hydroxy-4-methyl-2-oxoglutarate (HMG) into 2 molecules of pyruvate. Also contains a secondary oxaloacetate (OAA) decarboxylase activity due to the common pyruvate enolate transition state formed following C-C bond cleavage in the retro-aldol and decarboxylation reactions.</text>
</comment>
<dbReference type="GO" id="GO:0051252">
    <property type="term" value="P:regulation of RNA metabolic process"/>
    <property type="evidence" value="ECO:0007669"/>
    <property type="project" value="InterPro"/>
</dbReference>
<dbReference type="EC" id="4.1.1.112" evidence="10"/>
<dbReference type="EMBL" id="FXAK01000005">
    <property type="protein sequence ID" value="SMF49648.1"/>
    <property type="molecule type" value="Genomic_DNA"/>
</dbReference>
<dbReference type="InterPro" id="IPR005493">
    <property type="entry name" value="RraA/RraA-like"/>
</dbReference>
<feature type="binding site" evidence="9">
    <location>
        <position position="116"/>
    </location>
    <ligand>
        <name>Mg(2+)</name>
        <dbReference type="ChEBI" id="CHEBI:18420"/>
    </ligand>
</feature>
<evidence type="ECO:0000256" key="6">
    <source>
        <dbReference type="ARBA" id="ARBA00023239"/>
    </source>
</evidence>
<dbReference type="NCBIfam" id="TIGR01935">
    <property type="entry name" value="NOT-MenG"/>
    <property type="match status" value="1"/>
</dbReference>
<dbReference type="GO" id="GO:0008428">
    <property type="term" value="F:ribonuclease inhibitor activity"/>
    <property type="evidence" value="ECO:0007669"/>
    <property type="project" value="InterPro"/>
</dbReference>
<comment type="cofactor">
    <cofactor evidence="2 10">
        <name>a divalent metal cation</name>
        <dbReference type="ChEBI" id="CHEBI:60240"/>
    </cofactor>
</comment>
<protein>
    <recommendedName>
        <fullName evidence="10">4-hydroxy-4-methyl-2-oxoglutarate aldolase</fullName>
        <shortName evidence="10">HMG aldolase</shortName>
        <ecNumber evidence="10">4.1.1.112</ecNumber>
        <ecNumber evidence="10">4.1.3.17</ecNumber>
    </recommendedName>
    <alternativeName>
        <fullName evidence="10">Oxaloacetate decarboxylase</fullName>
    </alternativeName>
</protein>
<dbReference type="InterPro" id="IPR010203">
    <property type="entry name" value="RraA"/>
</dbReference>
<dbReference type="STRING" id="286727.SAMN02982917_2480"/>
<dbReference type="SUPFAM" id="SSF89562">
    <property type="entry name" value="RraA-like"/>
    <property type="match status" value="1"/>
</dbReference>
<evidence type="ECO:0000256" key="5">
    <source>
        <dbReference type="ARBA" id="ARBA00022723"/>
    </source>
</evidence>
<dbReference type="Gene3D" id="3.50.30.40">
    <property type="entry name" value="Ribonuclease E inhibitor RraA/RraA-like"/>
    <property type="match status" value="1"/>
</dbReference>
<organism evidence="11 12">
    <name type="scientific">Azospirillum oryzae</name>
    <dbReference type="NCBI Taxonomy" id="286727"/>
    <lineage>
        <taxon>Bacteria</taxon>
        <taxon>Pseudomonadati</taxon>
        <taxon>Pseudomonadota</taxon>
        <taxon>Alphaproteobacteria</taxon>
        <taxon>Rhodospirillales</taxon>
        <taxon>Azospirillaceae</taxon>
        <taxon>Azospirillum</taxon>
    </lineage>
</organism>
<proteinExistence type="inferred from homology"/>
<gene>
    <name evidence="11" type="ORF">SAMN02982917_2480</name>
</gene>
<accession>A0A1X7FBE4</accession>
<dbReference type="GO" id="GO:0046872">
    <property type="term" value="F:metal ion binding"/>
    <property type="evidence" value="ECO:0007669"/>
    <property type="project" value="UniProtKB-KW"/>
</dbReference>
<dbReference type="GO" id="GO:0008948">
    <property type="term" value="F:oxaloacetate decarboxylase activity"/>
    <property type="evidence" value="ECO:0007669"/>
    <property type="project" value="UniProtKB-EC"/>
</dbReference>
<dbReference type="Proteomes" id="UP000192936">
    <property type="component" value="Unassembled WGS sequence"/>
</dbReference>
<dbReference type="InterPro" id="IPR036704">
    <property type="entry name" value="RraA/RraA-like_sf"/>
</dbReference>
<dbReference type="PANTHER" id="PTHR33254:SF4">
    <property type="entry name" value="4-HYDROXY-4-METHYL-2-OXOGLUTARATE ALDOLASE 3-RELATED"/>
    <property type="match status" value="1"/>
</dbReference>
<reference evidence="11 12" key="1">
    <citation type="submission" date="2017-04" db="EMBL/GenBank/DDBJ databases">
        <authorList>
            <person name="Afonso C.L."/>
            <person name="Miller P.J."/>
            <person name="Scott M.A."/>
            <person name="Spackman E."/>
            <person name="Goraichik I."/>
            <person name="Dimitrov K.M."/>
            <person name="Suarez D.L."/>
            <person name="Swayne D.E."/>
        </authorList>
    </citation>
    <scope>NUCLEOTIDE SEQUENCE [LARGE SCALE GENOMIC DNA]</scope>
    <source>
        <strain evidence="11 12">A2P</strain>
    </source>
</reference>
<comment type="similarity">
    <text evidence="3 10">Belongs to the class II aldolase/RraA-like family.</text>
</comment>
<evidence type="ECO:0000313" key="12">
    <source>
        <dbReference type="Proteomes" id="UP000192936"/>
    </source>
</evidence>